<accession>A0ABD1F3M9</accession>
<evidence type="ECO:0000259" key="2">
    <source>
        <dbReference type="PROSITE" id="PS50222"/>
    </source>
</evidence>
<dbReference type="EMBL" id="JBDJPC010000003">
    <property type="protein sequence ID" value="KAL1509856.1"/>
    <property type="molecule type" value="Genomic_DNA"/>
</dbReference>
<organism evidence="3 4">
    <name type="scientific">Hypothenemus hampei</name>
    <name type="common">Coffee berry borer</name>
    <dbReference type="NCBI Taxonomy" id="57062"/>
    <lineage>
        <taxon>Eukaryota</taxon>
        <taxon>Metazoa</taxon>
        <taxon>Ecdysozoa</taxon>
        <taxon>Arthropoda</taxon>
        <taxon>Hexapoda</taxon>
        <taxon>Insecta</taxon>
        <taxon>Pterygota</taxon>
        <taxon>Neoptera</taxon>
        <taxon>Endopterygota</taxon>
        <taxon>Coleoptera</taxon>
        <taxon>Polyphaga</taxon>
        <taxon>Cucujiformia</taxon>
        <taxon>Curculionidae</taxon>
        <taxon>Scolytinae</taxon>
        <taxon>Hypothenemus</taxon>
    </lineage>
</organism>
<keyword evidence="4" id="KW-1185">Reference proteome</keyword>
<dbReference type="Proteomes" id="UP001566132">
    <property type="component" value="Unassembled WGS sequence"/>
</dbReference>
<feature type="compositionally biased region" description="Low complexity" evidence="1">
    <location>
        <begin position="159"/>
        <end position="174"/>
    </location>
</feature>
<dbReference type="InterPro" id="IPR002048">
    <property type="entry name" value="EF_hand_dom"/>
</dbReference>
<dbReference type="Pfam" id="PF24548">
    <property type="entry name" value="EF_EFCAB10_C"/>
    <property type="match status" value="1"/>
</dbReference>
<proteinExistence type="predicted"/>
<name>A0ABD1F3M9_HYPHA</name>
<dbReference type="InterPro" id="IPR056587">
    <property type="entry name" value="EF_EFCAB10_C"/>
</dbReference>
<gene>
    <name evidence="3" type="ORF">ABEB36_004531</name>
</gene>
<feature type="compositionally biased region" description="Basic and acidic residues" evidence="1">
    <location>
        <begin position="138"/>
        <end position="150"/>
    </location>
</feature>
<dbReference type="PROSITE" id="PS50222">
    <property type="entry name" value="EF_HAND_2"/>
    <property type="match status" value="1"/>
</dbReference>
<dbReference type="PANTHER" id="PTHR21847:SF1">
    <property type="entry name" value="EF-HAND CALCIUM-BINDING DOMAIN-CONTAINING PROTEIN 10"/>
    <property type="match status" value="1"/>
</dbReference>
<evidence type="ECO:0000313" key="3">
    <source>
        <dbReference type="EMBL" id="KAL1509856.1"/>
    </source>
</evidence>
<evidence type="ECO:0000313" key="4">
    <source>
        <dbReference type="Proteomes" id="UP001566132"/>
    </source>
</evidence>
<dbReference type="InterPro" id="IPR039879">
    <property type="entry name" value="EFC10"/>
</dbReference>
<sequence>MNSENVHNEENPLSVTSSYEEGDLIDYAHFTGDEQITRPPKNTEYYFQEYPYAQPTQSDFNRKLVKGSKLFDKTQEIKLEESVISEEKSQDVSILVTGFGMRNVDSFQKLVKISQEERRKWELRKLWRDELGQSVKSREEERLRKLEEIHSSPTRSKSTDTSGGTSTKSVTSDSLIQTDTKYPAQDNIKKHLDYLLGLETSAEEMFQKPGISEDIQREEPDDGFKYSMSKSVKEAQSYLREHRIFECFQFIVAHLLSANPENPIDFILNLLNKCILYRSGLGQPPLLYEKKHIAKLFDLMDRLQSGSIDMQQYVSGMKTFGICTFNDHPEVNSEGCVTKDRFVNEVYEAEEGIFNDLIRRRPEKNKLKCKKSSSTFHSVSIPSLNPPYFIPSDLFKKIKRTNDIDQQQQDDLDG</sequence>
<dbReference type="SUPFAM" id="SSF47391">
    <property type="entry name" value="Dimerization-anchoring domain of cAMP-dependent PK regulatory subunit"/>
    <property type="match status" value="1"/>
</dbReference>
<reference evidence="3 4" key="1">
    <citation type="submission" date="2024-05" db="EMBL/GenBank/DDBJ databases">
        <title>Genetic variation in Jamaican populations of the coffee berry borer (Hypothenemus hampei).</title>
        <authorList>
            <person name="Errbii M."/>
            <person name="Myrie A."/>
        </authorList>
    </citation>
    <scope>NUCLEOTIDE SEQUENCE [LARGE SCALE GENOMIC DNA]</scope>
    <source>
        <strain evidence="3">JA-Hopewell-2020-01-JO</strain>
        <tissue evidence="3">Whole body</tissue>
    </source>
</reference>
<feature type="domain" description="EF-hand" evidence="2">
    <location>
        <begin position="288"/>
        <end position="323"/>
    </location>
</feature>
<dbReference type="PANTHER" id="PTHR21847">
    <property type="entry name" value="EF-HAND CALCIUM-BINDING DOMAIN-CONTAINING PROTEIN 10"/>
    <property type="match status" value="1"/>
</dbReference>
<protein>
    <recommendedName>
        <fullName evidence="2">EF-hand domain-containing protein</fullName>
    </recommendedName>
</protein>
<feature type="region of interest" description="Disordered" evidence="1">
    <location>
        <begin position="138"/>
        <end position="174"/>
    </location>
</feature>
<evidence type="ECO:0000256" key="1">
    <source>
        <dbReference type="SAM" id="MobiDB-lite"/>
    </source>
</evidence>
<feature type="compositionally biased region" description="Basic and acidic residues" evidence="1">
    <location>
        <begin position="1"/>
        <end position="10"/>
    </location>
</feature>
<dbReference type="AlphaFoldDB" id="A0ABD1F3M9"/>
<comment type="caution">
    <text evidence="3">The sequence shown here is derived from an EMBL/GenBank/DDBJ whole genome shotgun (WGS) entry which is preliminary data.</text>
</comment>
<feature type="region of interest" description="Disordered" evidence="1">
    <location>
        <begin position="1"/>
        <end position="20"/>
    </location>
</feature>
<dbReference type="CDD" id="cd22981">
    <property type="entry name" value="DD_TbAK-like"/>
    <property type="match status" value="1"/>
</dbReference>